<evidence type="ECO:0000256" key="1">
    <source>
        <dbReference type="SAM" id="MobiDB-lite"/>
    </source>
</evidence>
<dbReference type="Proteomes" id="UP000070433">
    <property type="component" value="Chromosome"/>
</dbReference>
<dbReference type="AlphaFoldDB" id="A0A127JQ99"/>
<sequence>MTSVDPANQLAALIRVQVASLRQRQASRTTAGGRQPTSLPVDGAGQGADLASIVAQRIKAISEDDPQRERKAFRLFLETVLLSELGPEIVNDPSFAVMVDHVQQQMESDPDLAQASLEAARVLLKSAESR</sequence>
<gene>
    <name evidence="2" type="ORF">UC35_03795</name>
</gene>
<accession>A0A127JQ99</accession>
<feature type="region of interest" description="Disordered" evidence="1">
    <location>
        <begin position="25"/>
        <end position="45"/>
    </location>
</feature>
<dbReference type="EMBL" id="CP010951">
    <property type="protein sequence ID" value="AMO22171.1"/>
    <property type="molecule type" value="Genomic_DNA"/>
</dbReference>
<name>A0A127JQ99_9BURK</name>
<protein>
    <submittedName>
        <fullName evidence="2">Uncharacterized protein</fullName>
    </submittedName>
</protein>
<dbReference type="OrthoDB" id="8759078at2"/>
<reference evidence="2 3" key="1">
    <citation type="journal article" date="2014" name="Int. J. Syst. Evol. Microbiol.">
        <title>Ramlibacter solisilvae sp. nov., isolated from forest soil, and emended description of the genus Ramlibacter.</title>
        <authorList>
            <person name="Lee H.J."/>
            <person name="Lee S.H."/>
            <person name="Lee S.S."/>
            <person name="Lee J.S."/>
            <person name="Kim Y."/>
            <person name="Kim S.C."/>
            <person name="Jeon C.O."/>
        </authorList>
    </citation>
    <scope>NUCLEOTIDE SEQUENCE [LARGE SCALE GENOMIC DNA]</scope>
    <source>
        <strain evidence="2 3">5-10</strain>
    </source>
</reference>
<evidence type="ECO:0000313" key="3">
    <source>
        <dbReference type="Proteomes" id="UP000070433"/>
    </source>
</evidence>
<evidence type="ECO:0000313" key="2">
    <source>
        <dbReference type="EMBL" id="AMO22171.1"/>
    </source>
</evidence>
<proteinExistence type="predicted"/>
<dbReference type="RefSeq" id="WP_061496340.1">
    <property type="nucleotide sequence ID" value="NZ_CP010951.1"/>
</dbReference>
<keyword evidence="3" id="KW-1185">Reference proteome</keyword>
<feature type="compositionally biased region" description="Polar residues" evidence="1">
    <location>
        <begin position="25"/>
        <end position="38"/>
    </location>
</feature>
<organism evidence="2 3">
    <name type="scientific">Ramlibacter tataouinensis</name>
    <dbReference type="NCBI Taxonomy" id="94132"/>
    <lineage>
        <taxon>Bacteria</taxon>
        <taxon>Pseudomonadati</taxon>
        <taxon>Pseudomonadota</taxon>
        <taxon>Betaproteobacteria</taxon>
        <taxon>Burkholderiales</taxon>
        <taxon>Comamonadaceae</taxon>
        <taxon>Ramlibacter</taxon>
    </lineage>
</organism>